<protein>
    <submittedName>
        <fullName evidence="1">Uncharacterized protein</fullName>
    </submittedName>
</protein>
<evidence type="ECO:0000313" key="1">
    <source>
        <dbReference type="EMBL" id="MCL1627221.1"/>
    </source>
</evidence>
<keyword evidence="2" id="KW-1185">Reference proteome</keyword>
<proteinExistence type="predicted"/>
<name>A0ABT0LX89_9RHOB</name>
<dbReference type="RefSeq" id="WP_249055919.1">
    <property type="nucleotide sequence ID" value="NZ_JALZWP010000001.1"/>
</dbReference>
<dbReference type="EMBL" id="JALZWP010000001">
    <property type="protein sequence ID" value="MCL1627221.1"/>
    <property type="molecule type" value="Genomic_DNA"/>
</dbReference>
<evidence type="ECO:0000313" key="2">
    <source>
        <dbReference type="Proteomes" id="UP001202550"/>
    </source>
</evidence>
<sequence>MIFCDATLNRRQICDGRKTGRPEFQHPARRLDLSIKAREIAEEKEAVEQFGSSDAGASLGDILGAALKDRD</sequence>
<comment type="caution">
    <text evidence="1">The sequence shown here is derived from an EMBL/GenBank/DDBJ whole genome shotgun (WGS) entry which is preliminary data.</text>
</comment>
<accession>A0ABT0LX89</accession>
<organism evidence="1 2">
    <name type="scientific">Roseinatronobacter domitianus</name>
    <dbReference type="NCBI Taxonomy" id="2940293"/>
    <lineage>
        <taxon>Bacteria</taxon>
        <taxon>Pseudomonadati</taxon>
        <taxon>Pseudomonadota</taxon>
        <taxon>Alphaproteobacteria</taxon>
        <taxon>Rhodobacterales</taxon>
        <taxon>Paracoccaceae</taxon>
        <taxon>Roseinatronobacter</taxon>
    </lineage>
</organism>
<gene>
    <name evidence="1" type="ORF">M3N55_00610</name>
</gene>
<dbReference type="Proteomes" id="UP001202550">
    <property type="component" value="Unassembled WGS sequence"/>
</dbReference>
<reference evidence="1 2" key="1">
    <citation type="submission" date="2022-05" db="EMBL/GenBank/DDBJ databases">
        <title>Seasonal and diel survey of microbial diversity of the Tyrrhenian coast.</title>
        <authorList>
            <person name="Gattoni G."/>
            <person name="Corral P."/>
        </authorList>
    </citation>
    <scope>NUCLEOTIDE SEQUENCE [LARGE SCALE GENOMIC DNA]</scope>
    <source>
        <strain evidence="1 2">V10</strain>
    </source>
</reference>